<sequence length="237" mass="25087">MRSAPVASCSGRGARRAVVATVQVRRASRRALVARAMYNFAEVSVERNPGERRKGFLKREARVVLETVRGLTSMTSKQLSAVTHLLPPGTLEGVGIAAKLPRSNQGRKRQEALVAKMLRALEEERLAGAQRPQDAAAGPSHDDDDATAAAAAASGNASISSGSEEQEDLAAVLADATKRGVGKGGKLRRLKAPVPRSRALLRSLTQVLRPLAVRVVKEAADKIEEEGGEGEAEEAEA</sequence>
<comment type="caution">
    <text evidence="2">The sequence shown here is derived from an EMBL/GenBank/DDBJ whole genome shotgun (WGS) entry which is preliminary data.</text>
</comment>
<proteinExistence type="predicted"/>
<dbReference type="Proteomes" id="UP000236333">
    <property type="component" value="Unassembled WGS sequence"/>
</dbReference>
<accession>A0A2J8AGS8</accession>
<name>A0A2J8AGS8_9CHLO</name>
<evidence type="ECO:0000313" key="3">
    <source>
        <dbReference type="Proteomes" id="UP000236333"/>
    </source>
</evidence>
<evidence type="ECO:0000256" key="1">
    <source>
        <dbReference type="SAM" id="MobiDB-lite"/>
    </source>
</evidence>
<dbReference type="OrthoDB" id="547435at2759"/>
<gene>
    <name evidence="2" type="ORF">TSOC_001433</name>
</gene>
<dbReference type="EMBL" id="PGGS01000023">
    <property type="protein sequence ID" value="PNH11723.1"/>
    <property type="molecule type" value="Genomic_DNA"/>
</dbReference>
<protein>
    <submittedName>
        <fullName evidence="2">Uncharacterized protein</fullName>
    </submittedName>
</protein>
<keyword evidence="3" id="KW-1185">Reference proteome</keyword>
<evidence type="ECO:0000313" key="2">
    <source>
        <dbReference type="EMBL" id="PNH11723.1"/>
    </source>
</evidence>
<organism evidence="2 3">
    <name type="scientific">Tetrabaena socialis</name>
    <dbReference type="NCBI Taxonomy" id="47790"/>
    <lineage>
        <taxon>Eukaryota</taxon>
        <taxon>Viridiplantae</taxon>
        <taxon>Chlorophyta</taxon>
        <taxon>core chlorophytes</taxon>
        <taxon>Chlorophyceae</taxon>
        <taxon>CS clade</taxon>
        <taxon>Chlamydomonadales</taxon>
        <taxon>Tetrabaenaceae</taxon>
        <taxon>Tetrabaena</taxon>
    </lineage>
</organism>
<feature type="compositionally biased region" description="Low complexity" evidence="1">
    <location>
        <begin position="147"/>
        <end position="163"/>
    </location>
</feature>
<feature type="region of interest" description="Disordered" evidence="1">
    <location>
        <begin position="126"/>
        <end position="164"/>
    </location>
</feature>
<reference evidence="2 3" key="1">
    <citation type="journal article" date="2017" name="Mol. Biol. Evol.">
        <title>The 4-celled Tetrabaena socialis nuclear genome reveals the essential components for genetic control of cell number at the origin of multicellularity in the volvocine lineage.</title>
        <authorList>
            <person name="Featherston J."/>
            <person name="Arakaki Y."/>
            <person name="Hanschen E.R."/>
            <person name="Ferris P.J."/>
            <person name="Michod R.E."/>
            <person name="Olson B.J.S.C."/>
            <person name="Nozaki H."/>
            <person name="Durand P.M."/>
        </authorList>
    </citation>
    <scope>NUCLEOTIDE SEQUENCE [LARGE SCALE GENOMIC DNA]</scope>
    <source>
        <strain evidence="2 3">NIES-571</strain>
    </source>
</reference>
<dbReference type="AlphaFoldDB" id="A0A2J8AGS8"/>